<dbReference type="EMBL" id="VCGU01000011">
    <property type="protein sequence ID" value="TRY67344.1"/>
    <property type="molecule type" value="Genomic_DNA"/>
</dbReference>
<reference evidence="3 4" key="1">
    <citation type="journal article" date="2018" name="Nat. Ecol. Evol.">
        <title>Genomic signatures of mitonuclear coevolution across populations of Tigriopus californicus.</title>
        <authorList>
            <person name="Barreto F.S."/>
            <person name="Watson E.T."/>
            <person name="Lima T.G."/>
            <person name="Willett C.S."/>
            <person name="Edmands S."/>
            <person name="Li W."/>
            <person name="Burton R.S."/>
        </authorList>
    </citation>
    <scope>NUCLEOTIDE SEQUENCE [LARGE SCALE GENOMIC DNA]</scope>
    <source>
        <strain evidence="3 4">San Diego</strain>
    </source>
</reference>
<proteinExistence type="predicted"/>
<feature type="compositionally biased region" description="Acidic residues" evidence="1">
    <location>
        <begin position="169"/>
        <end position="192"/>
    </location>
</feature>
<feature type="compositionally biased region" description="Low complexity" evidence="1">
    <location>
        <begin position="110"/>
        <end position="120"/>
    </location>
</feature>
<dbReference type="Proteomes" id="UP000318571">
    <property type="component" value="Chromosome 4"/>
</dbReference>
<dbReference type="AlphaFoldDB" id="A0A553NPI4"/>
<organism evidence="3 4">
    <name type="scientific">Tigriopus californicus</name>
    <name type="common">Marine copepod</name>
    <dbReference type="NCBI Taxonomy" id="6832"/>
    <lineage>
        <taxon>Eukaryota</taxon>
        <taxon>Metazoa</taxon>
        <taxon>Ecdysozoa</taxon>
        <taxon>Arthropoda</taxon>
        <taxon>Crustacea</taxon>
        <taxon>Multicrustacea</taxon>
        <taxon>Hexanauplia</taxon>
        <taxon>Copepoda</taxon>
        <taxon>Harpacticoida</taxon>
        <taxon>Harpacticidae</taxon>
        <taxon>Tigriopus</taxon>
    </lineage>
</organism>
<keyword evidence="4" id="KW-1185">Reference proteome</keyword>
<evidence type="ECO:0000256" key="2">
    <source>
        <dbReference type="SAM" id="Phobius"/>
    </source>
</evidence>
<comment type="caution">
    <text evidence="3">The sequence shown here is derived from an EMBL/GenBank/DDBJ whole genome shotgun (WGS) entry which is preliminary data.</text>
</comment>
<evidence type="ECO:0000313" key="3">
    <source>
        <dbReference type="EMBL" id="TRY67344.1"/>
    </source>
</evidence>
<evidence type="ECO:0000256" key="1">
    <source>
        <dbReference type="SAM" id="MobiDB-lite"/>
    </source>
</evidence>
<keyword evidence="2" id="KW-0472">Membrane</keyword>
<name>A0A553NPI4_TIGCA</name>
<feature type="compositionally biased region" description="Polar residues" evidence="1">
    <location>
        <begin position="193"/>
        <end position="213"/>
    </location>
</feature>
<feature type="compositionally biased region" description="Low complexity" evidence="1">
    <location>
        <begin position="79"/>
        <end position="94"/>
    </location>
</feature>
<feature type="transmembrane region" description="Helical" evidence="2">
    <location>
        <begin position="287"/>
        <end position="313"/>
    </location>
</feature>
<gene>
    <name evidence="3" type="ORF">TCAL_14672</name>
</gene>
<accession>A0A553NPI4</accession>
<protein>
    <submittedName>
        <fullName evidence="3">Uncharacterized protein</fullName>
    </submittedName>
</protein>
<sequence length="362" mass="40784">MALDYLTSPVPSGFGLKTTVFKPSTTQPNLELALESFPTEMYQLIHKDPPSSSSSSSAELLVPSLTSKTMELNDEQDKSLATSRSLTTTSSGPTNGASVRNDNKDNAEFSPSSSSTYRSSAQETPALKYDPWKDIFQRGDFESNLLSDNKKLDRSTIVYYDKDVPSEYYEETSGEYYDENPQEYYEDGEEPTNEAQPQGQPHSRPNDLSTNVSEKPIDKWKKPRKRQPISQRRKDGTPYDFLGPEDYYEYNNPQYDGNAIDRFQQGGGRPPLDHQIQPSITRRVANFIFSPSLLGLVAVIGIPSVIILLYWLFVENGPTPVVRARSENENDLFDGRFVLKTLLRSFVSSLDSLNSHEEIVKN</sequence>
<feature type="region of interest" description="Disordered" evidence="1">
    <location>
        <begin position="169"/>
        <end position="248"/>
    </location>
</feature>
<feature type="region of interest" description="Disordered" evidence="1">
    <location>
        <begin position="43"/>
        <end position="123"/>
    </location>
</feature>
<evidence type="ECO:0000313" key="4">
    <source>
        <dbReference type="Proteomes" id="UP000318571"/>
    </source>
</evidence>
<keyword evidence="2" id="KW-0812">Transmembrane</keyword>
<keyword evidence="2" id="KW-1133">Transmembrane helix</keyword>